<name>A0A2G5DUN7_AQUCA</name>
<feature type="coiled-coil region" evidence="5">
    <location>
        <begin position="221"/>
        <end position="259"/>
    </location>
</feature>
<accession>A0A2G5DUN7</accession>
<dbReference type="Gene3D" id="3.30.479.30">
    <property type="entry name" value="Band 7 domain"/>
    <property type="match status" value="1"/>
</dbReference>
<evidence type="ECO:0000256" key="6">
    <source>
        <dbReference type="SAM" id="MobiDB-lite"/>
    </source>
</evidence>
<feature type="domain" description="Band 7" evidence="7">
    <location>
        <begin position="6"/>
        <end position="188"/>
    </location>
</feature>
<dbReference type="InterPro" id="IPR001107">
    <property type="entry name" value="Band_7"/>
</dbReference>
<feature type="region of interest" description="Disordered" evidence="6">
    <location>
        <begin position="178"/>
        <end position="199"/>
    </location>
</feature>
<evidence type="ECO:0000256" key="3">
    <source>
        <dbReference type="ARBA" id="ARBA00023136"/>
    </source>
</evidence>
<keyword evidence="2 4" id="KW-1003">Cell membrane</keyword>
<dbReference type="STRING" id="218851.A0A2G5DUN7"/>
<dbReference type="PANTHER" id="PTHR13806:SF31">
    <property type="entry name" value="FLOTILLIN-LIKE PROTEIN 1-RELATED"/>
    <property type="match status" value="1"/>
</dbReference>
<reference evidence="8 9" key="1">
    <citation type="submission" date="2017-09" db="EMBL/GenBank/DDBJ databases">
        <title>WGS assembly of Aquilegia coerulea Goldsmith.</title>
        <authorList>
            <person name="Hodges S."/>
            <person name="Kramer E."/>
            <person name="Nordborg M."/>
            <person name="Tomkins J."/>
            <person name="Borevitz J."/>
            <person name="Derieg N."/>
            <person name="Yan J."/>
            <person name="Mihaltcheva S."/>
            <person name="Hayes R.D."/>
            <person name="Rokhsar D."/>
        </authorList>
    </citation>
    <scope>NUCLEOTIDE SEQUENCE [LARGE SCALE GENOMIC DNA]</scope>
    <source>
        <strain evidence="9">cv. Goldsmith</strain>
    </source>
</reference>
<dbReference type="EMBL" id="KZ305032">
    <property type="protein sequence ID" value="PIA46977.1"/>
    <property type="molecule type" value="Genomic_DNA"/>
</dbReference>
<comment type="subcellular location">
    <subcellularLocation>
        <location evidence="4">Cell membrane</location>
        <topology evidence="4">Lipid-anchor</topology>
    </subcellularLocation>
    <subcellularLocation>
        <location evidence="4">Membrane</location>
        <location evidence="4">Caveola</location>
    </subcellularLocation>
</comment>
<dbReference type="InterPro" id="IPR036013">
    <property type="entry name" value="Band_7/SPFH_dom_sf"/>
</dbReference>
<dbReference type="PANTHER" id="PTHR13806">
    <property type="entry name" value="FLOTILLIN-RELATED"/>
    <property type="match status" value="1"/>
</dbReference>
<protein>
    <recommendedName>
        <fullName evidence="4">Flotillin-like</fullName>
    </recommendedName>
</protein>
<dbReference type="SUPFAM" id="SSF117892">
    <property type="entry name" value="Band 7/SPFH domain"/>
    <property type="match status" value="1"/>
</dbReference>
<dbReference type="InterPro" id="IPR027705">
    <property type="entry name" value="Flotillin_fam"/>
</dbReference>
<comment type="similarity">
    <text evidence="1 4">Belongs to the band 7/mec-2 family. Flotillin subfamily.</text>
</comment>
<proteinExistence type="inferred from homology"/>
<dbReference type="OrthoDB" id="6080404at2759"/>
<dbReference type="AlphaFoldDB" id="A0A2G5DUN7"/>
<evidence type="ECO:0000256" key="5">
    <source>
        <dbReference type="SAM" id="Coils"/>
    </source>
</evidence>
<dbReference type="InParanoid" id="A0A2G5DUN7"/>
<gene>
    <name evidence="8" type="ORF">AQUCO_01500485v1</name>
</gene>
<evidence type="ECO:0000313" key="9">
    <source>
        <dbReference type="Proteomes" id="UP000230069"/>
    </source>
</evidence>
<evidence type="ECO:0000256" key="2">
    <source>
        <dbReference type="ARBA" id="ARBA00022475"/>
    </source>
</evidence>
<feature type="compositionally biased region" description="Basic and acidic residues" evidence="6">
    <location>
        <begin position="183"/>
        <end position="195"/>
    </location>
</feature>
<dbReference type="Proteomes" id="UP000230069">
    <property type="component" value="Unassembled WGS sequence"/>
</dbReference>
<keyword evidence="9" id="KW-1185">Reference proteome</keyword>
<evidence type="ECO:0000259" key="7">
    <source>
        <dbReference type="Pfam" id="PF01145"/>
    </source>
</evidence>
<keyword evidence="3 4" id="KW-0472">Membrane</keyword>
<dbReference type="CDD" id="cd03399">
    <property type="entry name" value="SPFH_flotillin"/>
    <property type="match status" value="1"/>
</dbReference>
<sequence>MVWYRVAKPTEYLVITGYGIDDVKLAKKAWILPGQFCTKFDVSPVNYTFEVNAMSSEKLSFLLPAVFTIGPRVVENNEESLKKYAKLLSPHDRNSKDVKELVQGIIEGETRVLAASMTMEEVFRGTKEFKEEVFQKVQLELNQFGLWIYNANIKQLVDVPGHEYFSYMSQKVQSEAANQAKADTAEAKRKGDTGAKESAALTEQNVARIDKETKIIAFQRKQEIDLEAKNLQTALEVFNRKKDEEIARANAELQISKAKFAQQSQVAEVEAKKIVELRAADLQRELELKNALTQKEKLKAEYLSKASVEYDIKVQEANAEFYRKQKAAEAVLYEKVKAAEAQRMNAEAALFTRQQAVAGELFAKQKEAEGLVALAHAQGVYVKTMLEAFGGDYNAMRDYLMINNGMYQDIARTNASAVAGLKPNISVWTNGGQSLEGSGQGTNLAMKEIAGVYQMLPPLLKTVQEQTGMNPPSWLGTLTDSNTKN</sequence>
<dbReference type="Pfam" id="PF01145">
    <property type="entry name" value="Band_7"/>
    <property type="match status" value="1"/>
</dbReference>
<evidence type="ECO:0000256" key="4">
    <source>
        <dbReference type="RuleBase" id="RU366054"/>
    </source>
</evidence>
<evidence type="ECO:0000256" key="1">
    <source>
        <dbReference type="ARBA" id="ARBA00007161"/>
    </source>
</evidence>
<organism evidence="8 9">
    <name type="scientific">Aquilegia coerulea</name>
    <name type="common">Rocky mountain columbine</name>
    <dbReference type="NCBI Taxonomy" id="218851"/>
    <lineage>
        <taxon>Eukaryota</taxon>
        <taxon>Viridiplantae</taxon>
        <taxon>Streptophyta</taxon>
        <taxon>Embryophyta</taxon>
        <taxon>Tracheophyta</taxon>
        <taxon>Spermatophyta</taxon>
        <taxon>Magnoliopsida</taxon>
        <taxon>Ranunculales</taxon>
        <taxon>Ranunculaceae</taxon>
        <taxon>Thalictroideae</taxon>
        <taxon>Aquilegia</taxon>
    </lineage>
</organism>
<dbReference type="GO" id="GO:0005901">
    <property type="term" value="C:caveola"/>
    <property type="evidence" value="ECO:0007669"/>
    <property type="project" value="UniProtKB-SubCell"/>
</dbReference>
<evidence type="ECO:0000313" key="8">
    <source>
        <dbReference type="EMBL" id="PIA46977.1"/>
    </source>
</evidence>
<keyword evidence="5" id="KW-0175">Coiled coil</keyword>